<protein>
    <recommendedName>
        <fullName evidence="5">ADP,ATP carrier protein</fullName>
    </recommendedName>
</protein>
<feature type="transmembrane region" description="Helical" evidence="2">
    <location>
        <begin position="150"/>
        <end position="174"/>
    </location>
</feature>
<proteinExistence type="predicted"/>
<feature type="compositionally biased region" description="Basic residues" evidence="1">
    <location>
        <begin position="28"/>
        <end position="45"/>
    </location>
</feature>
<feature type="transmembrane region" description="Helical" evidence="2">
    <location>
        <begin position="204"/>
        <end position="225"/>
    </location>
</feature>
<sequence length="268" mass="29000">ARAARRRSAGAGARRGGGGRGLLGGPRGARHRRAGRRPARPRRGAAARLARGREGRVAGAVGAPGRRGRRHRGQHQAHAARRALPGDVAGGEWFGPANLERANLRITGMETYAIVAAVLLQVILGVYGSVSEPQLDDPRIRYPRLQRRVFEAQMVLLMIAVLCSTYTMVMFLLIKIYSVTALGLYKDVAYKAFTQATVGIRSDAFWALISSIITFLLAFSLNLYSKVKGNRGIASVLWLSVVTIGFVVALLREGGQVLMIADKLIFSA</sequence>
<gene>
    <name evidence="3" type="ORF">PCOR1329_LOCUS47810</name>
</gene>
<feature type="non-terminal residue" evidence="3">
    <location>
        <position position="1"/>
    </location>
</feature>
<name>A0ABN9UE74_9DINO</name>
<evidence type="ECO:0000256" key="1">
    <source>
        <dbReference type="SAM" id="MobiDB-lite"/>
    </source>
</evidence>
<accession>A0ABN9UE74</accession>
<reference evidence="3" key="1">
    <citation type="submission" date="2023-10" db="EMBL/GenBank/DDBJ databases">
        <authorList>
            <person name="Chen Y."/>
            <person name="Shah S."/>
            <person name="Dougan E. K."/>
            <person name="Thang M."/>
            <person name="Chan C."/>
        </authorList>
    </citation>
    <scope>NUCLEOTIDE SEQUENCE [LARGE SCALE GENOMIC DNA]</scope>
</reference>
<feature type="compositionally biased region" description="Gly residues" evidence="1">
    <location>
        <begin position="13"/>
        <end position="27"/>
    </location>
</feature>
<feature type="transmembrane region" description="Helical" evidence="2">
    <location>
        <begin position="231"/>
        <end position="251"/>
    </location>
</feature>
<keyword evidence="2" id="KW-0472">Membrane</keyword>
<feature type="transmembrane region" description="Helical" evidence="2">
    <location>
        <begin position="111"/>
        <end position="130"/>
    </location>
</feature>
<comment type="caution">
    <text evidence="3">The sequence shown here is derived from an EMBL/GenBank/DDBJ whole genome shotgun (WGS) entry which is preliminary data.</text>
</comment>
<keyword evidence="2" id="KW-0812">Transmembrane</keyword>
<feature type="compositionally biased region" description="Basic residues" evidence="1">
    <location>
        <begin position="66"/>
        <end position="81"/>
    </location>
</feature>
<evidence type="ECO:0000256" key="2">
    <source>
        <dbReference type="SAM" id="Phobius"/>
    </source>
</evidence>
<keyword evidence="2" id="KW-1133">Transmembrane helix</keyword>
<keyword evidence="4" id="KW-1185">Reference proteome</keyword>
<evidence type="ECO:0000313" key="4">
    <source>
        <dbReference type="Proteomes" id="UP001189429"/>
    </source>
</evidence>
<feature type="region of interest" description="Disordered" evidence="1">
    <location>
        <begin position="1"/>
        <end position="81"/>
    </location>
</feature>
<organism evidence="3 4">
    <name type="scientific">Prorocentrum cordatum</name>
    <dbReference type="NCBI Taxonomy" id="2364126"/>
    <lineage>
        <taxon>Eukaryota</taxon>
        <taxon>Sar</taxon>
        <taxon>Alveolata</taxon>
        <taxon>Dinophyceae</taxon>
        <taxon>Prorocentrales</taxon>
        <taxon>Prorocentraceae</taxon>
        <taxon>Prorocentrum</taxon>
    </lineage>
</organism>
<evidence type="ECO:0008006" key="5">
    <source>
        <dbReference type="Google" id="ProtNLM"/>
    </source>
</evidence>
<dbReference type="Proteomes" id="UP001189429">
    <property type="component" value="Unassembled WGS sequence"/>
</dbReference>
<evidence type="ECO:0000313" key="3">
    <source>
        <dbReference type="EMBL" id="CAK0857853.1"/>
    </source>
</evidence>
<dbReference type="EMBL" id="CAUYUJ010015762">
    <property type="protein sequence ID" value="CAK0857853.1"/>
    <property type="molecule type" value="Genomic_DNA"/>
</dbReference>